<keyword evidence="2" id="KW-0238">DNA-binding</keyword>
<dbReference type="RefSeq" id="WP_043077359.1">
    <property type="nucleotide sequence ID" value="NZ_CP011530.1"/>
</dbReference>
<evidence type="ECO:0000259" key="4">
    <source>
        <dbReference type="PROSITE" id="PS51898"/>
    </source>
</evidence>
<organism evidence="5 7">
    <name type="scientific">Mycobacteroides immunogenum</name>
    <dbReference type="NCBI Taxonomy" id="83262"/>
    <lineage>
        <taxon>Bacteria</taxon>
        <taxon>Bacillati</taxon>
        <taxon>Actinomycetota</taxon>
        <taxon>Actinomycetes</taxon>
        <taxon>Mycobacteriales</taxon>
        <taxon>Mycobacteriaceae</taxon>
        <taxon>Mycobacteroides</taxon>
    </lineage>
</organism>
<dbReference type="Proteomes" id="UP000037843">
    <property type="component" value="Unassembled WGS sequence"/>
</dbReference>
<dbReference type="Proteomes" id="UP000037962">
    <property type="component" value="Unassembled WGS sequence"/>
</dbReference>
<evidence type="ECO:0000313" key="8">
    <source>
        <dbReference type="Proteomes" id="UP000037962"/>
    </source>
</evidence>
<dbReference type="KEGG" id="miz:BAB75_01350"/>
<dbReference type="PROSITE" id="PS51898">
    <property type="entry name" value="TYR_RECOMBINASE"/>
    <property type="match status" value="1"/>
</dbReference>
<dbReference type="GeneID" id="45762552"/>
<dbReference type="InterPro" id="IPR010998">
    <property type="entry name" value="Integrase_recombinase_N"/>
</dbReference>
<dbReference type="Gene3D" id="1.10.443.10">
    <property type="entry name" value="Intergrase catalytic core"/>
    <property type="match status" value="1"/>
</dbReference>
<proteinExistence type="inferred from homology"/>
<dbReference type="PANTHER" id="PTHR30349">
    <property type="entry name" value="PHAGE INTEGRASE-RELATED"/>
    <property type="match status" value="1"/>
</dbReference>
<dbReference type="SUPFAM" id="SSF56349">
    <property type="entry name" value="DNA breaking-rejoining enzymes"/>
    <property type="match status" value="1"/>
</dbReference>
<dbReference type="GO" id="GO:0015074">
    <property type="term" value="P:DNA integration"/>
    <property type="evidence" value="ECO:0007669"/>
    <property type="project" value="InterPro"/>
</dbReference>
<dbReference type="AlphaFoldDB" id="A0A7V8RWK9"/>
<sequence length="391" mass="43579">MPLRSGVYQAETRFRDKDGTTRKVRANGATEAKAKAALREKILNRKRAGTADELTVESPLSALVAKWLETLEPKRRSVTDTRAGSLADDTVDTYIDVARKVLIPGIGAVRLREMSTQRADGYLSGVVARKRHVRTVLMQSCALGVRWGLMEYNPVRETETPPRSPSDKRTLTPEDVRELMTRTQSWQARKPGKGGPQRGVDMVEIVALLMATGERTGEILAVQWADIEHLDDETQPVAVTIAGTIDKKGQRQPLPKSEHGYRRLLLPEYGRQALLAQRGRGLPFELVFPSRNGTARWKNNVNRSWREIRGDDYSWVTPRTFRKTAGTAIEREFGAEAAAAQLGHSSPDITRKHYIDRAISAPDNTAALDAFNPFAPNKRPSKPNLRVVGEN</sequence>
<keyword evidence="8" id="KW-1185">Reference proteome</keyword>
<evidence type="ECO:0000256" key="3">
    <source>
        <dbReference type="ARBA" id="ARBA00023172"/>
    </source>
</evidence>
<feature type="domain" description="Tyr recombinase" evidence="4">
    <location>
        <begin position="166"/>
        <end position="369"/>
    </location>
</feature>
<accession>A0A7V8RWK9</accession>
<dbReference type="InterPro" id="IPR002104">
    <property type="entry name" value="Integrase_catalytic"/>
</dbReference>
<dbReference type="GO" id="GO:0003677">
    <property type="term" value="F:DNA binding"/>
    <property type="evidence" value="ECO:0007669"/>
    <property type="project" value="UniProtKB-KW"/>
</dbReference>
<evidence type="ECO:0000256" key="1">
    <source>
        <dbReference type="ARBA" id="ARBA00008857"/>
    </source>
</evidence>
<evidence type="ECO:0000256" key="2">
    <source>
        <dbReference type="ARBA" id="ARBA00023125"/>
    </source>
</evidence>
<name>A0A7V8RWK9_9MYCO</name>
<comment type="similarity">
    <text evidence="1">Belongs to the 'phage' integrase family.</text>
</comment>
<evidence type="ECO:0000313" key="6">
    <source>
        <dbReference type="EMBL" id="KPG34299.1"/>
    </source>
</evidence>
<protein>
    <recommendedName>
        <fullName evidence="4">Tyr recombinase domain-containing protein</fullName>
    </recommendedName>
</protein>
<dbReference type="GO" id="GO:0006310">
    <property type="term" value="P:DNA recombination"/>
    <property type="evidence" value="ECO:0007669"/>
    <property type="project" value="UniProtKB-KW"/>
</dbReference>
<dbReference type="InterPro" id="IPR011010">
    <property type="entry name" value="DNA_brk_join_enz"/>
</dbReference>
<dbReference type="Gene3D" id="1.10.150.130">
    <property type="match status" value="1"/>
</dbReference>
<dbReference type="InterPro" id="IPR050090">
    <property type="entry name" value="Tyrosine_recombinase_XerCD"/>
</dbReference>
<reference evidence="7 8" key="1">
    <citation type="submission" date="2015-09" db="EMBL/GenBank/DDBJ databases">
        <title>Genome Sequences of Mycobacterium immunogenum Isolates, Recuperated from a Chloraminated Drinking Water Distribution System Simulator Subjected to Episodes of Nitrification.</title>
        <authorList>
            <person name="Gomez-Alvarez V."/>
            <person name="Revetta R.P."/>
        </authorList>
    </citation>
    <scope>NUCLEOTIDE SEQUENCE [LARGE SCALE GENOMIC DNA]</scope>
    <source>
        <strain evidence="5 7">H008</strain>
        <strain evidence="6 8">H076</strain>
    </source>
</reference>
<evidence type="ECO:0000313" key="7">
    <source>
        <dbReference type="Proteomes" id="UP000037843"/>
    </source>
</evidence>
<evidence type="ECO:0000313" key="5">
    <source>
        <dbReference type="EMBL" id="KPG11271.1"/>
    </source>
</evidence>
<dbReference type="InterPro" id="IPR013762">
    <property type="entry name" value="Integrase-like_cat_sf"/>
</dbReference>
<gene>
    <name evidence="5" type="ORF">AN908_12920</name>
    <name evidence="6" type="ORF">AN912_11120</name>
</gene>
<dbReference type="Pfam" id="PF00589">
    <property type="entry name" value="Phage_integrase"/>
    <property type="match status" value="1"/>
</dbReference>
<dbReference type="EMBL" id="LJFS01000011">
    <property type="protein sequence ID" value="KPG34299.1"/>
    <property type="molecule type" value="Genomic_DNA"/>
</dbReference>
<comment type="caution">
    <text evidence="5">The sequence shown here is derived from an EMBL/GenBank/DDBJ whole genome shotgun (WGS) entry which is preliminary data.</text>
</comment>
<keyword evidence="3" id="KW-0233">DNA recombination</keyword>
<dbReference type="EMBL" id="LJFO01000006">
    <property type="protein sequence ID" value="KPG11271.1"/>
    <property type="molecule type" value="Genomic_DNA"/>
</dbReference>
<dbReference type="PANTHER" id="PTHR30349:SF64">
    <property type="entry name" value="PROPHAGE INTEGRASE INTD-RELATED"/>
    <property type="match status" value="1"/>
</dbReference>